<organism evidence="3">
    <name type="scientific">marine metagenome</name>
    <dbReference type="NCBI Taxonomy" id="408172"/>
    <lineage>
        <taxon>unclassified sequences</taxon>
        <taxon>metagenomes</taxon>
        <taxon>ecological metagenomes</taxon>
    </lineage>
</organism>
<dbReference type="SMART" id="SM00998">
    <property type="entry name" value="ADSL_C"/>
    <property type="match status" value="1"/>
</dbReference>
<reference evidence="3" key="1">
    <citation type="submission" date="2018-05" db="EMBL/GenBank/DDBJ databases">
        <authorList>
            <person name="Lanie J.A."/>
            <person name="Ng W.-L."/>
            <person name="Kazmierczak K.M."/>
            <person name="Andrzejewski T.M."/>
            <person name="Davidsen T.M."/>
            <person name="Wayne K.J."/>
            <person name="Tettelin H."/>
            <person name="Glass J.I."/>
            <person name="Rusch D."/>
            <person name="Podicherti R."/>
            <person name="Tsui H.-C.T."/>
            <person name="Winkler M.E."/>
        </authorList>
    </citation>
    <scope>NUCLEOTIDE SEQUENCE</scope>
</reference>
<evidence type="ECO:0000313" key="3">
    <source>
        <dbReference type="EMBL" id="SVA58211.1"/>
    </source>
</evidence>
<keyword evidence="1" id="KW-0456">Lyase</keyword>
<dbReference type="Pfam" id="PF10397">
    <property type="entry name" value="ADSL_C"/>
    <property type="match status" value="1"/>
</dbReference>
<dbReference type="EMBL" id="UINC01013481">
    <property type="protein sequence ID" value="SVA58211.1"/>
    <property type="molecule type" value="Genomic_DNA"/>
</dbReference>
<dbReference type="InterPro" id="IPR000362">
    <property type="entry name" value="Fumarate_lyase_fam"/>
</dbReference>
<protein>
    <recommendedName>
        <fullName evidence="2">Adenylosuccinate lyase C-terminal domain-containing protein</fullName>
    </recommendedName>
</protein>
<dbReference type="Pfam" id="PF00206">
    <property type="entry name" value="Lyase_1"/>
    <property type="match status" value="1"/>
</dbReference>
<dbReference type="GO" id="GO:0070626">
    <property type="term" value="F:(S)-2-(5-amino-1-(5-phospho-D-ribosyl)imidazole-4-carboxamido) succinate lyase (fumarate-forming) activity"/>
    <property type="evidence" value="ECO:0007669"/>
    <property type="project" value="TreeGrafter"/>
</dbReference>
<evidence type="ECO:0000256" key="1">
    <source>
        <dbReference type="ARBA" id="ARBA00023239"/>
    </source>
</evidence>
<sequence>MIVENVLASRYASQQMVDIWSTESRIVLERELWVAVLKAQKELGIEIEDQVIQDYESVINSVDLNSIREREKITRHDVKARLEEFSELAGHQHAHKGMTSRDLTENVEQLQIKKSLDLVLDLVVASLSRLGRLAVENSLLMLTGRTHNVAAQPTTLGKRFANTAEELINAYHKANYLLNNFPLRGLKGPVGTQQDLLDLFEGDNEKVSLIENRIAETLGFDEILDSVGQVYPRSMDFEVVSALVQISSAPSNFSKTVRLMAGHNLVSEGFQQGQVGSSAMPHKTNTRTSERINGLSLVLKGYLSMVGGLVGDQWNEGDVSCSVVRRVALPDSFFAIDGLFQSFITVLDEFGSFPAVIEKELLEELPYLSTTRLLMAAVQKGIGRETAHEIISEHARKSSISRREGLDELSFVELLDSDDRFPLKEEEINELFNQRTILIGNASNQVQSVIEKIADIVTHRPLAASYKPESII</sequence>
<dbReference type="PANTHER" id="PTHR43172">
    <property type="entry name" value="ADENYLOSUCCINATE LYASE"/>
    <property type="match status" value="1"/>
</dbReference>
<dbReference type="SUPFAM" id="SSF48557">
    <property type="entry name" value="L-aspartase-like"/>
    <property type="match status" value="1"/>
</dbReference>
<dbReference type="InterPro" id="IPR008948">
    <property type="entry name" value="L-Aspartase-like"/>
</dbReference>
<dbReference type="GO" id="GO:0006189">
    <property type="term" value="P:'de novo' IMP biosynthetic process"/>
    <property type="evidence" value="ECO:0007669"/>
    <property type="project" value="UniProtKB-UniPathway"/>
</dbReference>
<dbReference type="GO" id="GO:0044208">
    <property type="term" value="P:'de novo' AMP biosynthetic process"/>
    <property type="evidence" value="ECO:0007669"/>
    <property type="project" value="UniProtKB-UniPathway"/>
</dbReference>
<dbReference type="GO" id="GO:0004018">
    <property type="term" value="F:N6-(1,2-dicarboxyethyl)AMP AMP-lyase (fumarate-forming) activity"/>
    <property type="evidence" value="ECO:0007669"/>
    <property type="project" value="InterPro"/>
</dbReference>
<dbReference type="PROSITE" id="PS00163">
    <property type="entry name" value="FUMARATE_LYASES"/>
    <property type="match status" value="1"/>
</dbReference>
<dbReference type="PANTHER" id="PTHR43172:SF1">
    <property type="entry name" value="ADENYLOSUCCINATE LYASE"/>
    <property type="match status" value="1"/>
</dbReference>
<accession>A0A381X124</accession>
<dbReference type="Gene3D" id="1.10.40.30">
    <property type="entry name" value="Fumarase/aspartase (C-terminal domain)"/>
    <property type="match status" value="1"/>
</dbReference>
<dbReference type="Gene3D" id="1.10.275.60">
    <property type="match status" value="1"/>
</dbReference>
<gene>
    <name evidence="3" type="ORF">METZ01_LOCUS111065</name>
</gene>
<dbReference type="NCBIfam" id="TIGR00928">
    <property type="entry name" value="purB"/>
    <property type="match status" value="1"/>
</dbReference>
<dbReference type="InterPro" id="IPR022761">
    <property type="entry name" value="Fumarate_lyase_N"/>
</dbReference>
<dbReference type="Gene3D" id="1.20.200.10">
    <property type="entry name" value="Fumarase/aspartase (Central domain)"/>
    <property type="match status" value="1"/>
</dbReference>
<proteinExistence type="predicted"/>
<dbReference type="AlphaFoldDB" id="A0A381X124"/>
<feature type="domain" description="Adenylosuccinate lyase C-terminal" evidence="2">
    <location>
        <begin position="365"/>
        <end position="450"/>
    </location>
</feature>
<dbReference type="InterPro" id="IPR019468">
    <property type="entry name" value="AdenyloSucc_lyase_C"/>
</dbReference>
<dbReference type="PRINTS" id="PR00149">
    <property type="entry name" value="FUMRATELYASE"/>
</dbReference>
<dbReference type="GO" id="GO:0005829">
    <property type="term" value="C:cytosol"/>
    <property type="evidence" value="ECO:0007669"/>
    <property type="project" value="TreeGrafter"/>
</dbReference>
<dbReference type="InterPro" id="IPR004769">
    <property type="entry name" value="Pur_lyase"/>
</dbReference>
<dbReference type="UniPathway" id="UPA00075">
    <property type="reaction ID" value="UER00336"/>
</dbReference>
<evidence type="ECO:0000259" key="2">
    <source>
        <dbReference type="SMART" id="SM00998"/>
    </source>
</evidence>
<dbReference type="InterPro" id="IPR020557">
    <property type="entry name" value="Fumarate_lyase_CS"/>
</dbReference>
<dbReference type="UniPathway" id="UPA00074">
    <property type="reaction ID" value="UER00132"/>
</dbReference>
<name>A0A381X124_9ZZZZ</name>